<sequence length="65" mass="7214">MDIIEIGDLFLSWRVYVGIAVTAALCWLVFTCIPNETLAWIIAAPLGIAGLGLSFWWQVRADFGK</sequence>
<dbReference type="RefSeq" id="WP_096417434.1">
    <property type="nucleotide sequence ID" value="NZ_JAJA02000001.1"/>
</dbReference>
<comment type="caution">
    <text evidence="2">The sequence shown here is derived from an EMBL/GenBank/DDBJ whole genome shotgun (WGS) entry which is preliminary data.</text>
</comment>
<proteinExistence type="predicted"/>
<dbReference type="OrthoDB" id="6026519at2"/>
<evidence type="ECO:0000313" key="2">
    <source>
        <dbReference type="EMBL" id="KWS05718.1"/>
    </source>
</evidence>
<evidence type="ECO:0000256" key="1">
    <source>
        <dbReference type="SAM" id="Phobius"/>
    </source>
</evidence>
<accession>A0A120AH73</accession>
<organism evidence="2 3">
    <name type="scientific">Lysobacter capsici AZ78</name>
    <dbReference type="NCBI Taxonomy" id="1444315"/>
    <lineage>
        <taxon>Bacteria</taxon>
        <taxon>Pseudomonadati</taxon>
        <taxon>Pseudomonadota</taxon>
        <taxon>Gammaproteobacteria</taxon>
        <taxon>Lysobacterales</taxon>
        <taxon>Lysobacteraceae</taxon>
        <taxon>Lysobacter</taxon>
    </lineage>
</organism>
<dbReference type="AlphaFoldDB" id="A0A120AH73"/>
<dbReference type="EMBL" id="JAJA02000001">
    <property type="protein sequence ID" value="KWS05718.1"/>
    <property type="molecule type" value="Genomic_DNA"/>
</dbReference>
<gene>
    <name evidence="2" type="ORF">AZ78_3270</name>
</gene>
<feature type="transmembrane region" description="Helical" evidence="1">
    <location>
        <begin position="12"/>
        <end position="30"/>
    </location>
</feature>
<dbReference type="Proteomes" id="UP000023435">
    <property type="component" value="Unassembled WGS sequence"/>
</dbReference>
<evidence type="ECO:0000313" key="3">
    <source>
        <dbReference type="Proteomes" id="UP000023435"/>
    </source>
</evidence>
<keyword evidence="1" id="KW-1133">Transmembrane helix</keyword>
<name>A0A120AH73_9GAMM</name>
<keyword evidence="3" id="KW-1185">Reference proteome</keyword>
<keyword evidence="1" id="KW-0472">Membrane</keyword>
<keyword evidence="1" id="KW-0812">Transmembrane</keyword>
<dbReference type="GeneID" id="97905943"/>
<feature type="transmembrane region" description="Helical" evidence="1">
    <location>
        <begin position="37"/>
        <end position="57"/>
    </location>
</feature>
<reference evidence="2 3" key="1">
    <citation type="journal article" date="2014" name="Genome Announc.">
        <title>Draft Genome Sequence of Lysobacter capsici AZ78, a Bacterium Antagonistic to Plant-Pathogenic Oomycetes.</title>
        <authorList>
            <person name="Puopolo G."/>
            <person name="Sonego P."/>
            <person name="Engelen K."/>
            <person name="Pertot I."/>
        </authorList>
    </citation>
    <scope>NUCLEOTIDE SEQUENCE [LARGE SCALE GENOMIC DNA]</scope>
    <source>
        <strain evidence="2 3">AZ78</strain>
    </source>
</reference>
<protein>
    <submittedName>
        <fullName evidence="2">Uncharacterized protein</fullName>
    </submittedName>
</protein>